<dbReference type="RefSeq" id="WP_128155620.1">
    <property type="nucleotide sequence ID" value="NZ_JBHSOM010000009.1"/>
</dbReference>
<evidence type="ECO:0000256" key="1">
    <source>
        <dbReference type="RuleBase" id="RU004003"/>
    </source>
</evidence>
<evidence type="ECO:0000256" key="2">
    <source>
        <dbReference type="SAM" id="MobiDB-lite"/>
    </source>
</evidence>
<accession>A0A443LW13</accession>
<dbReference type="PROSITE" id="PS50914">
    <property type="entry name" value="BON"/>
    <property type="match status" value="1"/>
</dbReference>
<dbReference type="PANTHER" id="PTHR30332:SF17">
    <property type="entry name" value="TYPE IV PILIATION SYSTEM PROTEIN DR_0774-RELATED"/>
    <property type="match status" value="1"/>
</dbReference>
<organism evidence="5 6">
    <name type="scientific">Paenirhodobacter huangdaonensis</name>
    <dbReference type="NCBI Taxonomy" id="2501515"/>
    <lineage>
        <taxon>Bacteria</taxon>
        <taxon>Pseudomonadati</taxon>
        <taxon>Pseudomonadota</taxon>
        <taxon>Alphaproteobacteria</taxon>
        <taxon>Rhodobacterales</taxon>
        <taxon>Rhodobacter group</taxon>
        <taxon>Paenirhodobacter</taxon>
    </lineage>
</organism>
<evidence type="ECO:0000259" key="4">
    <source>
        <dbReference type="PROSITE" id="PS50914"/>
    </source>
</evidence>
<dbReference type="AlphaFoldDB" id="A0A443LW13"/>
<gene>
    <name evidence="5" type="ORF">EOW66_06525</name>
</gene>
<evidence type="ECO:0000313" key="5">
    <source>
        <dbReference type="EMBL" id="RWR53358.1"/>
    </source>
</evidence>
<dbReference type="InterPro" id="IPR004846">
    <property type="entry name" value="T2SS/T3SS_dom"/>
</dbReference>
<name>A0A443LW13_9RHOB</name>
<dbReference type="Pfam" id="PF13629">
    <property type="entry name" value="T2SS-T3SS_pil_N"/>
    <property type="match status" value="1"/>
</dbReference>
<dbReference type="InterPro" id="IPR001775">
    <property type="entry name" value="GspD/PilQ"/>
</dbReference>
<reference evidence="5 6" key="1">
    <citation type="submission" date="2019-01" db="EMBL/GenBank/DDBJ databases">
        <title>Sinorhodobacter populi sp. nov. isolated from the symptomatic bark tissue of Populus euramericana canker.</title>
        <authorList>
            <person name="Xu G."/>
        </authorList>
    </citation>
    <scope>NUCLEOTIDE SEQUENCE [LARGE SCALE GENOMIC DNA]</scope>
    <source>
        <strain evidence="5 6">CGMCC 1.12963</strain>
    </source>
</reference>
<dbReference type="PRINTS" id="PR00811">
    <property type="entry name" value="BCTERIALGSPD"/>
</dbReference>
<dbReference type="GO" id="GO:0009306">
    <property type="term" value="P:protein secretion"/>
    <property type="evidence" value="ECO:0007669"/>
    <property type="project" value="InterPro"/>
</dbReference>
<dbReference type="InterPro" id="IPR007055">
    <property type="entry name" value="BON_dom"/>
</dbReference>
<sequence length="454" mass="47593">MTRSIFPAACPPLILAGTVALCGLFLAPPVRAQSGGDGAAAPQIETGTPTQHMAIRLRVGEAKFIRLTEPASAVFLSSPQVADVDMQSAQYVYVVGKGIGSSDLFVLGADNKALIEAKVEVDIDLGRLQSAVSQAVPGSAIRLSTADGAIFVNGTVESDTDAQAAENVVTKLAGDAAVVVNNLKLTTPPQVNLQVTIAEVSRSIEQDLGISVTGSSRNRSLTSPASTIEGYSVSATMGNNLGLVMDALSRSGLATILSEPNLTARSGEQATFLAGGRIPYRVGATQDDTRIEFEPIGVELTFTPTVYDKDQIHIQLDTNVRSIDESQSTPDGKAIAERSASTTVELGSGQSFAIAGMFRADRQQSLTEFPGLAKLPIIGALFRSSAFKRGETELVIIVTPYVVRPTTRNQLKTPLDGAALAPNGVQQMVTGQMVRPDAATGGRPRSQAGFLINR</sequence>
<feature type="domain" description="BON" evidence="4">
    <location>
        <begin position="111"/>
        <end position="187"/>
    </location>
</feature>
<dbReference type="EMBL" id="SAVA01000003">
    <property type="protein sequence ID" value="RWR53358.1"/>
    <property type="molecule type" value="Genomic_DNA"/>
</dbReference>
<feature type="region of interest" description="Disordered" evidence="2">
    <location>
        <begin position="435"/>
        <end position="454"/>
    </location>
</feature>
<dbReference type="InterPro" id="IPR032789">
    <property type="entry name" value="T2SS-T3SS_pil_N"/>
</dbReference>
<dbReference type="PANTHER" id="PTHR30332">
    <property type="entry name" value="PROBABLE GENERAL SECRETION PATHWAY PROTEIN D"/>
    <property type="match status" value="1"/>
</dbReference>
<comment type="similarity">
    <text evidence="1">Belongs to the bacterial secretin family.</text>
</comment>
<keyword evidence="6" id="KW-1185">Reference proteome</keyword>
<dbReference type="InterPro" id="IPR050810">
    <property type="entry name" value="Bact_Secretion_Sys_Channel"/>
</dbReference>
<protein>
    <submittedName>
        <fullName evidence="5">BON domain-containing protein</fullName>
    </submittedName>
</protein>
<dbReference type="Pfam" id="PF04972">
    <property type="entry name" value="BON"/>
    <property type="match status" value="1"/>
</dbReference>
<reference evidence="6" key="2">
    <citation type="submission" date="2019-01" db="EMBL/GenBank/DDBJ databases">
        <title>Sinorhodobacter populi sp. nov. isolated from the symptomatic bark tissue of Populus euramericana canker.</title>
        <authorList>
            <person name="Li Y."/>
        </authorList>
    </citation>
    <scope>NUCLEOTIDE SEQUENCE [LARGE SCALE GENOMIC DNA]</scope>
    <source>
        <strain evidence="6">CGMCC 1.12963</strain>
    </source>
</reference>
<dbReference type="GO" id="GO:0015627">
    <property type="term" value="C:type II protein secretion system complex"/>
    <property type="evidence" value="ECO:0007669"/>
    <property type="project" value="TreeGrafter"/>
</dbReference>
<feature type="signal peptide" evidence="3">
    <location>
        <begin position="1"/>
        <end position="32"/>
    </location>
</feature>
<comment type="caution">
    <text evidence="5">The sequence shown here is derived from an EMBL/GenBank/DDBJ whole genome shotgun (WGS) entry which is preliminary data.</text>
</comment>
<evidence type="ECO:0000256" key="3">
    <source>
        <dbReference type="SAM" id="SignalP"/>
    </source>
</evidence>
<proteinExistence type="inferred from homology"/>
<dbReference type="Pfam" id="PF00263">
    <property type="entry name" value="Secretin"/>
    <property type="match status" value="1"/>
</dbReference>
<evidence type="ECO:0000313" key="6">
    <source>
        <dbReference type="Proteomes" id="UP000288071"/>
    </source>
</evidence>
<keyword evidence="3" id="KW-0732">Signal</keyword>
<feature type="chain" id="PRO_5019505896" evidence="3">
    <location>
        <begin position="33"/>
        <end position="454"/>
    </location>
</feature>
<dbReference type="Proteomes" id="UP000288071">
    <property type="component" value="Unassembled WGS sequence"/>
</dbReference>